<gene>
    <name evidence="2" type="ORF">THTE_2262</name>
</gene>
<dbReference type="AlphaFoldDB" id="A0A286RFX5"/>
<feature type="transmembrane region" description="Helical" evidence="1">
    <location>
        <begin position="20"/>
        <end position="53"/>
    </location>
</feature>
<evidence type="ECO:0000313" key="3">
    <source>
        <dbReference type="Proteomes" id="UP000215086"/>
    </source>
</evidence>
<keyword evidence="3" id="KW-1185">Reference proteome</keyword>
<evidence type="ECO:0000313" key="2">
    <source>
        <dbReference type="EMBL" id="ASV74864.1"/>
    </source>
</evidence>
<dbReference type="Proteomes" id="UP000215086">
    <property type="component" value="Chromosome"/>
</dbReference>
<dbReference type="KEGG" id="ttf:THTE_2262"/>
<keyword evidence="1" id="KW-0812">Transmembrane</keyword>
<name>A0A286RFX5_9BACT</name>
<dbReference type="EMBL" id="CP018477">
    <property type="protein sequence ID" value="ASV74864.1"/>
    <property type="molecule type" value="Genomic_DNA"/>
</dbReference>
<protein>
    <submittedName>
        <fullName evidence="2">Uncharacterized protein</fullName>
    </submittedName>
</protein>
<keyword evidence="1" id="KW-0472">Membrane</keyword>
<evidence type="ECO:0000256" key="1">
    <source>
        <dbReference type="SAM" id="Phobius"/>
    </source>
</evidence>
<accession>A0A286RFX5</accession>
<proteinExistence type="predicted"/>
<keyword evidence="1" id="KW-1133">Transmembrane helix</keyword>
<organism evidence="2 3">
    <name type="scientific">Thermogutta terrifontis</name>
    <dbReference type="NCBI Taxonomy" id="1331910"/>
    <lineage>
        <taxon>Bacteria</taxon>
        <taxon>Pseudomonadati</taxon>
        <taxon>Planctomycetota</taxon>
        <taxon>Planctomycetia</taxon>
        <taxon>Pirellulales</taxon>
        <taxon>Thermoguttaceae</taxon>
        <taxon>Thermogutta</taxon>
    </lineage>
</organism>
<sequence>MAPVTALLWLAYYRILELPRWLVVAVPCFLLVVVIRPKLLLFAAPLILLILFLKPRPAGSAGKKRAARKR</sequence>
<reference evidence="2 3" key="1">
    <citation type="journal article" name="Front. Microbiol.">
        <title>Sugar Metabolism of the First Thermophilic Planctomycete Thermogutta terrifontis: Comparative Genomic and Transcriptomic Approaches.</title>
        <authorList>
            <person name="Elcheninov A.G."/>
            <person name="Menzel P."/>
            <person name="Gudbergsdottir S.R."/>
            <person name="Slesarev A.I."/>
            <person name="Kadnikov V.V."/>
            <person name="Krogh A."/>
            <person name="Bonch-Osmolovskaya E.A."/>
            <person name="Peng X."/>
            <person name="Kublanov I.V."/>
        </authorList>
    </citation>
    <scope>NUCLEOTIDE SEQUENCE [LARGE SCALE GENOMIC DNA]</scope>
    <source>
        <strain evidence="2 3">R1</strain>
    </source>
</reference>
<dbReference type="RefSeq" id="WP_157731964.1">
    <property type="nucleotide sequence ID" value="NZ_CP018477.1"/>
</dbReference>